<keyword evidence="1" id="KW-1133">Transmembrane helix</keyword>
<keyword evidence="1" id="KW-0472">Membrane</keyword>
<feature type="transmembrane region" description="Helical" evidence="1">
    <location>
        <begin position="45"/>
        <end position="65"/>
    </location>
</feature>
<feature type="transmembrane region" description="Helical" evidence="1">
    <location>
        <begin position="112"/>
        <end position="133"/>
    </location>
</feature>
<dbReference type="Proteomes" id="UP000269692">
    <property type="component" value="Unassembled WGS sequence"/>
</dbReference>
<protein>
    <submittedName>
        <fullName evidence="3">HPP family protein</fullName>
    </submittedName>
</protein>
<dbReference type="AlphaFoldDB" id="A0A3L7AHS9"/>
<dbReference type="EMBL" id="RCTF01000004">
    <property type="protein sequence ID" value="RLP79939.1"/>
    <property type="molecule type" value="Genomic_DNA"/>
</dbReference>
<reference evidence="3 4" key="1">
    <citation type="submission" date="2018-10" db="EMBL/GenBank/DDBJ databases">
        <title>Xanthobacter tagetidis genome sequencing and assembly.</title>
        <authorList>
            <person name="Maclea K.S."/>
            <person name="Goen A.E."/>
            <person name="Fatima S.A."/>
        </authorList>
    </citation>
    <scope>NUCLEOTIDE SEQUENCE [LARGE SCALE GENOMIC DNA]</scope>
    <source>
        <strain evidence="3 4">ATCC 700314</strain>
    </source>
</reference>
<comment type="caution">
    <text evidence="3">The sequence shown here is derived from an EMBL/GenBank/DDBJ whole genome shotgun (WGS) entry which is preliminary data.</text>
</comment>
<dbReference type="InterPro" id="IPR007065">
    <property type="entry name" value="HPP"/>
</dbReference>
<feature type="transmembrane region" description="Helical" evidence="1">
    <location>
        <begin position="12"/>
        <end position="39"/>
    </location>
</feature>
<dbReference type="Pfam" id="PF04982">
    <property type="entry name" value="TM_HPP"/>
    <property type="match status" value="1"/>
</dbReference>
<evidence type="ECO:0000313" key="3">
    <source>
        <dbReference type="EMBL" id="RLP79939.1"/>
    </source>
</evidence>
<name>A0A3L7AHS9_9HYPH</name>
<gene>
    <name evidence="3" type="ORF">D9R14_06135</name>
</gene>
<evidence type="ECO:0000256" key="1">
    <source>
        <dbReference type="SAM" id="Phobius"/>
    </source>
</evidence>
<keyword evidence="4" id="KW-1185">Reference proteome</keyword>
<sequence>MKSGAGGMLGMGLVAGLAAFTELPFLIAPFGASAVLLFAHPATPLAQPANVVGGYALAAMVGLVLTLLFPAAVWAAALGVGLAIALMLAFRVSHPPAGAVPILMVLSPGDPMALSGVVVTGSLALVALAILYHRVPPRHDYPRRPA</sequence>
<keyword evidence="1" id="KW-0812">Transmembrane</keyword>
<accession>A0A3L7AHS9</accession>
<dbReference type="PANTHER" id="PTHR33741:SF5">
    <property type="entry name" value="TRANSMEMBRANE PROTEIN DDB_G0269096-RELATED"/>
    <property type="match status" value="1"/>
</dbReference>
<organism evidence="3 4">
    <name type="scientific">Xanthobacter tagetidis</name>
    <dbReference type="NCBI Taxonomy" id="60216"/>
    <lineage>
        <taxon>Bacteria</taxon>
        <taxon>Pseudomonadati</taxon>
        <taxon>Pseudomonadota</taxon>
        <taxon>Alphaproteobacteria</taxon>
        <taxon>Hyphomicrobiales</taxon>
        <taxon>Xanthobacteraceae</taxon>
        <taxon>Xanthobacter</taxon>
    </lineage>
</organism>
<dbReference type="OrthoDB" id="9811720at2"/>
<dbReference type="InterPro" id="IPR058581">
    <property type="entry name" value="TM_HPP"/>
</dbReference>
<dbReference type="PANTHER" id="PTHR33741">
    <property type="entry name" value="TRANSMEMBRANE PROTEIN DDB_G0269096-RELATED"/>
    <property type="match status" value="1"/>
</dbReference>
<feature type="domain" description="HPP transmembrane region" evidence="2">
    <location>
        <begin position="3"/>
        <end position="142"/>
    </location>
</feature>
<evidence type="ECO:0000259" key="2">
    <source>
        <dbReference type="Pfam" id="PF04982"/>
    </source>
</evidence>
<proteinExistence type="predicted"/>
<evidence type="ECO:0000313" key="4">
    <source>
        <dbReference type="Proteomes" id="UP000269692"/>
    </source>
</evidence>
<feature type="transmembrane region" description="Helical" evidence="1">
    <location>
        <begin position="72"/>
        <end position="92"/>
    </location>
</feature>